<comment type="function">
    <text evidence="8">First step of mRNA capping. Converts the 5'-triphosphate end of a nascent mRNA chain into a diphosphate end.</text>
</comment>
<dbReference type="EC" id="3.6.1.74" evidence="8"/>
<dbReference type="PANTHER" id="PTHR28118">
    <property type="entry name" value="POLYNUCLEOTIDE 5'-TRIPHOSPHATASE-RELATED"/>
    <property type="match status" value="1"/>
</dbReference>
<keyword evidence="5 8" id="KW-0378">Hydrolase</keyword>
<evidence type="ECO:0000256" key="4">
    <source>
        <dbReference type="ARBA" id="ARBA00022664"/>
    </source>
</evidence>
<comment type="cofactor">
    <cofactor evidence="1 8">
        <name>Mg(2+)</name>
        <dbReference type="ChEBI" id="CHEBI:18420"/>
    </cofactor>
</comment>
<evidence type="ECO:0000313" key="12">
    <source>
        <dbReference type="Proteomes" id="UP001492380"/>
    </source>
</evidence>
<evidence type="ECO:0000313" key="11">
    <source>
        <dbReference type="EMBL" id="KAK8238022.1"/>
    </source>
</evidence>
<dbReference type="CDD" id="cd07470">
    <property type="entry name" value="CYTH-like_mRNA_RTPase"/>
    <property type="match status" value="1"/>
</dbReference>
<dbReference type="PANTHER" id="PTHR28118:SF1">
    <property type="entry name" value="POLYNUCLEOTIDE 5'-TRIPHOSPHATASE CTL1-RELATED"/>
    <property type="match status" value="1"/>
</dbReference>
<dbReference type="SUPFAM" id="SSF55154">
    <property type="entry name" value="CYTH-like phosphatases"/>
    <property type="match status" value="1"/>
</dbReference>
<organism evidence="11 12">
    <name type="scientific">Phyllosticta capitalensis</name>
    <dbReference type="NCBI Taxonomy" id="121624"/>
    <lineage>
        <taxon>Eukaryota</taxon>
        <taxon>Fungi</taxon>
        <taxon>Dikarya</taxon>
        <taxon>Ascomycota</taxon>
        <taxon>Pezizomycotina</taxon>
        <taxon>Dothideomycetes</taxon>
        <taxon>Dothideomycetes incertae sedis</taxon>
        <taxon>Botryosphaeriales</taxon>
        <taxon>Phyllostictaceae</taxon>
        <taxon>Phyllosticta</taxon>
    </lineage>
</organism>
<evidence type="ECO:0000256" key="5">
    <source>
        <dbReference type="ARBA" id="ARBA00022801"/>
    </source>
</evidence>
<dbReference type="InterPro" id="IPR037009">
    <property type="entry name" value="mRNA_triPase_Cet1_sf"/>
</dbReference>
<evidence type="ECO:0000259" key="10">
    <source>
        <dbReference type="Pfam" id="PF02940"/>
    </source>
</evidence>
<keyword evidence="12" id="KW-1185">Reference proteome</keyword>
<evidence type="ECO:0000256" key="6">
    <source>
        <dbReference type="ARBA" id="ARBA00023242"/>
    </source>
</evidence>
<evidence type="ECO:0000256" key="2">
    <source>
        <dbReference type="ARBA" id="ARBA00004123"/>
    </source>
</evidence>
<protein>
    <recommendedName>
        <fullName evidence="8">mRNA-capping enzyme subunit beta</fullName>
        <ecNumber evidence="8">3.6.1.74</ecNumber>
    </recommendedName>
    <alternativeName>
        <fullName evidence="8">mRNA 5'-phosphatase</fullName>
    </alternativeName>
    <alternativeName>
        <fullName evidence="8">mRNA 5'-triphosphate monophosphatase</fullName>
    </alternativeName>
</protein>
<evidence type="ECO:0000256" key="9">
    <source>
        <dbReference type="SAM" id="MobiDB-lite"/>
    </source>
</evidence>
<comment type="caution">
    <text evidence="11">The sequence shown here is derived from an EMBL/GenBank/DDBJ whole genome shotgun (WGS) entry which is preliminary data.</text>
</comment>
<sequence length="411" mass="46127">MDIRTVLNDEGDLPPKTPKSGRQASVASILSQTPPSTAPSQASKTSPVPQASPQLHRQATMRKEPPNWAKRFDWSSLSRGETKQATMGDNVPAPGPAPVLQTQSLPHALPKPAPAPETSELEPSLTNIAPYDEITRQVCDFLWNNVVMREDLHGNNPYGSNHGVKLEIEGKLGVLISKETNKRVSLPITSQTVLGIPSERLAFRSFMSEQQHKFLNDFLNKSLADSHKSNRPKMRYEHLREKDTFYHADDADLEALPPAVQPFIYAKGHHRKPRVRITRDQVTQKMKARILKARVADLDIYSPSEPFDCRISVNIELEIPEEVSLLEAKDEIARLKDRLSYKHQHTQIDLTQVKKDDGTGEKVHELEVEIDTSALIHQGLLTMNNSSEACFEELVKSFVSNIRLLSRAARI</sequence>
<comment type="subcellular location">
    <subcellularLocation>
        <location evidence="2 8">Nucleus</location>
    </subcellularLocation>
</comment>
<comment type="similarity">
    <text evidence="3 8">Belongs to the fungal TPase family.</text>
</comment>
<gene>
    <name evidence="11" type="ORF">HDK90DRAFT_464861</name>
</gene>
<reference evidence="11 12" key="1">
    <citation type="submission" date="2024-04" db="EMBL/GenBank/DDBJ databases">
        <title>Phyllosticta paracitricarpa is synonymous to the EU quarantine fungus P. citricarpa based on phylogenomic analyses.</title>
        <authorList>
            <consortium name="Lawrence Berkeley National Laboratory"/>
            <person name="Van Ingen-Buijs V.A."/>
            <person name="Van Westerhoven A.C."/>
            <person name="Haridas S."/>
            <person name="Skiadas P."/>
            <person name="Martin F."/>
            <person name="Groenewald J.Z."/>
            <person name="Crous P.W."/>
            <person name="Seidl M.F."/>
        </authorList>
    </citation>
    <scope>NUCLEOTIDE SEQUENCE [LARGE SCALE GENOMIC DNA]</scope>
    <source>
        <strain evidence="11 12">CBS 123374</strain>
    </source>
</reference>
<evidence type="ECO:0000256" key="7">
    <source>
        <dbReference type="ARBA" id="ARBA00047740"/>
    </source>
</evidence>
<dbReference type="Gene3D" id="3.20.100.10">
    <property type="entry name" value="mRNA triphosphatase Cet1-like"/>
    <property type="match status" value="1"/>
</dbReference>
<accession>A0ABR1YSQ6</accession>
<dbReference type="InterPro" id="IPR040343">
    <property type="entry name" value="Cet1/Ctl1"/>
</dbReference>
<dbReference type="EMBL" id="JBBWRZ010000004">
    <property type="protein sequence ID" value="KAK8238022.1"/>
    <property type="molecule type" value="Genomic_DNA"/>
</dbReference>
<feature type="compositionally biased region" description="Polar residues" evidence="9">
    <location>
        <begin position="20"/>
        <end position="57"/>
    </location>
</feature>
<dbReference type="Proteomes" id="UP001492380">
    <property type="component" value="Unassembled WGS sequence"/>
</dbReference>
<evidence type="ECO:0000256" key="3">
    <source>
        <dbReference type="ARBA" id="ARBA00006345"/>
    </source>
</evidence>
<feature type="region of interest" description="Disordered" evidence="9">
    <location>
        <begin position="1"/>
        <end position="122"/>
    </location>
</feature>
<feature type="compositionally biased region" description="Basic and acidic residues" evidence="9">
    <location>
        <begin position="61"/>
        <end position="73"/>
    </location>
</feature>
<keyword evidence="6 8" id="KW-0539">Nucleus</keyword>
<evidence type="ECO:0000256" key="1">
    <source>
        <dbReference type="ARBA" id="ARBA00001946"/>
    </source>
</evidence>
<keyword evidence="8" id="KW-0506">mRNA capping</keyword>
<evidence type="ECO:0000256" key="8">
    <source>
        <dbReference type="RuleBase" id="RU367053"/>
    </source>
</evidence>
<comment type="catalytic activity">
    <reaction evidence="7">
        <text>a 5'-end triphospho-ribonucleoside in mRNA + H2O = a 5'-end diphospho-ribonucleoside in mRNA + phosphate + H(+)</text>
        <dbReference type="Rhea" id="RHEA:67004"/>
        <dbReference type="Rhea" id="RHEA-COMP:17164"/>
        <dbReference type="Rhea" id="RHEA-COMP:17165"/>
        <dbReference type="ChEBI" id="CHEBI:15377"/>
        <dbReference type="ChEBI" id="CHEBI:15378"/>
        <dbReference type="ChEBI" id="CHEBI:43474"/>
        <dbReference type="ChEBI" id="CHEBI:167616"/>
        <dbReference type="ChEBI" id="CHEBI:167618"/>
        <dbReference type="EC" id="3.6.1.74"/>
    </reaction>
    <physiologicalReaction direction="left-to-right" evidence="7">
        <dbReference type="Rhea" id="RHEA:67005"/>
    </physiologicalReaction>
</comment>
<feature type="domain" description="mRNA triphosphatase Cet1-like" evidence="10">
    <location>
        <begin position="132"/>
        <end position="370"/>
    </location>
</feature>
<comment type="subunit">
    <text evidence="8">Heterodimer. The mRNA-capping enzyme is composed of two separate chains alpha and beta, respectively a mRNA guanylyltransferase and an mRNA 5'-triphosphate monophosphatase.</text>
</comment>
<dbReference type="InterPro" id="IPR004206">
    <property type="entry name" value="mRNA_triPase_Cet1"/>
</dbReference>
<dbReference type="InterPro" id="IPR033469">
    <property type="entry name" value="CYTH-like_dom_sf"/>
</dbReference>
<feature type="compositionally biased region" description="Polar residues" evidence="9">
    <location>
        <begin position="75"/>
        <end position="87"/>
    </location>
</feature>
<proteinExistence type="inferred from homology"/>
<dbReference type="Pfam" id="PF02940">
    <property type="entry name" value="mRNA_triPase"/>
    <property type="match status" value="1"/>
</dbReference>
<keyword evidence="4 8" id="KW-0507">mRNA processing</keyword>
<name>A0ABR1YSQ6_9PEZI</name>